<gene>
    <name evidence="3" type="ORF">WT56_29040</name>
</gene>
<dbReference type="Pfam" id="PF05378">
    <property type="entry name" value="Hydant_A_N"/>
    <property type="match status" value="1"/>
</dbReference>
<dbReference type="GO" id="GO:0006749">
    <property type="term" value="P:glutathione metabolic process"/>
    <property type="evidence" value="ECO:0007669"/>
    <property type="project" value="TreeGrafter"/>
</dbReference>
<comment type="caution">
    <text evidence="3">The sequence shown here is derived from an EMBL/GenBank/DDBJ whole genome shotgun (WGS) entry which is preliminary data.</text>
</comment>
<dbReference type="EMBL" id="LPJR01000073">
    <property type="protein sequence ID" value="KWF21237.1"/>
    <property type="molecule type" value="Genomic_DNA"/>
</dbReference>
<dbReference type="OrthoDB" id="9768323at2"/>
<name>A0A132E929_9BURK</name>
<evidence type="ECO:0000259" key="1">
    <source>
        <dbReference type="Pfam" id="PF01968"/>
    </source>
</evidence>
<evidence type="ECO:0000313" key="4">
    <source>
        <dbReference type="Proteomes" id="UP000062912"/>
    </source>
</evidence>
<dbReference type="AlphaFoldDB" id="A0A132E929"/>
<dbReference type="GO" id="GO:0005829">
    <property type="term" value="C:cytosol"/>
    <property type="evidence" value="ECO:0007669"/>
    <property type="project" value="TreeGrafter"/>
</dbReference>
<feature type="domain" description="Hydantoinase/oxoprolinase N-terminal" evidence="2">
    <location>
        <begin position="2"/>
        <end position="178"/>
    </location>
</feature>
<accession>A0A132E929</accession>
<dbReference type="PANTHER" id="PTHR11365:SF23">
    <property type="entry name" value="HYPOTHETICAL 5-OXOPROLINASE (EUROFUNG)-RELATED"/>
    <property type="match status" value="1"/>
</dbReference>
<proteinExistence type="predicted"/>
<dbReference type="GO" id="GO:0017168">
    <property type="term" value="F:5-oxoprolinase (ATP-hydrolyzing) activity"/>
    <property type="evidence" value="ECO:0007669"/>
    <property type="project" value="TreeGrafter"/>
</dbReference>
<sequence>MIAIDVGGTFTDVVSLRDGRIETAKISTDYDDVTKPILAGARELNVADAKAFNHASTHGLNAVITRRLPKIGFLTTEGHRDMLDMGRVWRPASAILDPRWRRSFGDATRPLVPRYLRRGIRERILADGSVLFPLDEAQAREELEVLKRCGVTGVSICLLNSYLNPAHEIRLKALVREVLGDVACSISSEVSPLAREYPRASTTVIDTFMKIIYADYTRRLENGLKAAGFGGELNFADCAATLVPVRRAMEQPYRIVFSGPSAGAIGSAHFGAMIGEPNLLCADVGGTSLDISVVTGGAPFVNTSFELEHDMVVNALAIDVTAIGAGGGSIVAIGPAGEIQVGPASAGSTPGPACYGRGGTQPTTTDTFLMIGVIDEHGFANGAIRLDRALSRQAFEQLDTAFTLAQRVRYAYEIAIHNIAEGLLNVAIKNGIDPRDYSLMAYGAAGPMLLPGVLDSLRCKQVIVPPNPGLFSALGLLSADQVFTASRSLYAMLTAELAPQVDALYATMEAQLREGLDADARVTFERSFDARLAGQSWETPFVPAPNGTIDAAAIETMIAAFHCSYETRSGNRFEAFPVQGVTFRVRAVLETPKVAYPELPARGAEPLRPSGRTTLRYLGDLSDASGEGRQDADVYQRDALRRGDVIDGPAVVNEGLSTTHIGARQYATVGRFGEMLIRNKE</sequence>
<evidence type="ECO:0000313" key="3">
    <source>
        <dbReference type="EMBL" id="KWF21237.1"/>
    </source>
</evidence>
<dbReference type="PANTHER" id="PTHR11365">
    <property type="entry name" value="5-OXOPROLINASE RELATED"/>
    <property type="match status" value="1"/>
</dbReference>
<dbReference type="Pfam" id="PF01968">
    <property type="entry name" value="Hydantoinase_A"/>
    <property type="match status" value="1"/>
</dbReference>
<organism evidence="3 4">
    <name type="scientific">Burkholderia pseudomultivorans</name>
    <dbReference type="NCBI Taxonomy" id="1207504"/>
    <lineage>
        <taxon>Bacteria</taxon>
        <taxon>Pseudomonadati</taxon>
        <taxon>Pseudomonadota</taxon>
        <taxon>Betaproteobacteria</taxon>
        <taxon>Burkholderiales</taxon>
        <taxon>Burkholderiaceae</taxon>
        <taxon>Burkholderia</taxon>
        <taxon>Burkholderia cepacia complex</taxon>
    </lineage>
</organism>
<feature type="domain" description="Hydantoinase A/oxoprolinase" evidence="1">
    <location>
        <begin position="199"/>
        <end position="482"/>
    </location>
</feature>
<dbReference type="InterPro" id="IPR043129">
    <property type="entry name" value="ATPase_NBD"/>
</dbReference>
<protein>
    <submittedName>
        <fullName evidence="3">5-oxoprolinase</fullName>
    </submittedName>
</protein>
<dbReference type="InterPro" id="IPR045079">
    <property type="entry name" value="Oxoprolinase-like"/>
</dbReference>
<evidence type="ECO:0000259" key="2">
    <source>
        <dbReference type="Pfam" id="PF05378"/>
    </source>
</evidence>
<dbReference type="SUPFAM" id="SSF53067">
    <property type="entry name" value="Actin-like ATPase domain"/>
    <property type="match status" value="1"/>
</dbReference>
<dbReference type="InterPro" id="IPR002821">
    <property type="entry name" value="Hydantoinase_A"/>
</dbReference>
<reference evidence="3 4" key="1">
    <citation type="submission" date="2015-11" db="EMBL/GenBank/DDBJ databases">
        <title>Expanding the genomic diversity of Burkholderia species for the development of highly accurate diagnostics.</title>
        <authorList>
            <person name="Sahl J."/>
            <person name="Keim P."/>
            <person name="Wagner D."/>
        </authorList>
    </citation>
    <scope>NUCLEOTIDE SEQUENCE [LARGE SCALE GENOMIC DNA]</scope>
    <source>
        <strain evidence="3 4">MSMB368WGS</strain>
    </source>
</reference>
<dbReference type="RefSeq" id="WP_060246043.1">
    <property type="nucleotide sequence ID" value="NZ_LPJR01000073.1"/>
</dbReference>
<dbReference type="InterPro" id="IPR008040">
    <property type="entry name" value="Hydant_A_N"/>
</dbReference>
<dbReference type="Proteomes" id="UP000062912">
    <property type="component" value="Unassembled WGS sequence"/>
</dbReference>